<reference evidence="2" key="1">
    <citation type="submission" date="2025-08" db="UniProtKB">
        <authorList>
            <consortium name="RefSeq"/>
        </authorList>
    </citation>
    <scope>IDENTIFICATION</scope>
</reference>
<evidence type="ECO:0000313" key="1">
    <source>
        <dbReference type="Proteomes" id="UP000515152"/>
    </source>
</evidence>
<accession>A0A8M1KUP7</accession>
<dbReference type="GeneID" id="122133350"/>
<gene>
    <name evidence="2" type="primary">pmaip1</name>
</gene>
<dbReference type="Pfam" id="PF15150">
    <property type="entry name" value="PMAIP1"/>
    <property type="match status" value="1"/>
</dbReference>
<dbReference type="AlphaFoldDB" id="A0A8M1KUP7"/>
<proteinExistence type="predicted"/>
<protein>
    <submittedName>
        <fullName evidence="2">Phorbol-12-myristate-13-acetate-induced protein 1</fullName>
    </submittedName>
</protein>
<keyword evidence="1" id="KW-1185">Reference proteome</keyword>
<dbReference type="CTD" id="5366"/>
<dbReference type="GO" id="GO:0043065">
    <property type="term" value="P:positive regulation of apoptotic process"/>
    <property type="evidence" value="ECO:0007669"/>
    <property type="project" value="InterPro"/>
</dbReference>
<dbReference type="GO" id="GO:0001836">
    <property type="term" value="P:release of cytochrome c from mitochondria"/>
    <property type="evidence" value="ECO:0007669"/>
    <property type="project" value="InterPro"/>
</dbReference>
<dbReference type="OrthoDB" id="8793015at2759"/>
<dbReference type="InterPro" id="IPR024140">
    <property type="entry name" value="Noxa"/>
</dbReference>
<dbReference type="GO" id="GO:0006974">
    <property type="term" value="P:DNA damage response"/>
    <property type="evidence" value="ECO:0007669"/>
    <property type="project" value="InterPro"/>
</dbReference>
<organism evidence="1 2">
    <name type="scientific">Clupea harengus</name>
    <name type="common">Atlantic herring</name>
    <dbReference type="NCBI Taxonomy" id="7950"/>
    <lineage>
        <taxon>Eukaryota</taxon>
        <taxon>Metazoa</taxon>
        <taxon>Chordata</taxon>
        <taxon>Craniata</taxon>
        <taxon>Vertebrata</taxon>
        <taxon>Euteleostomi</taxon>
        <taxon>Actinopterygii</taxon>
        <taxon>Neopterygii</taxon>
        <taxon>Teleostei</taxon>
        <taxon>Clupei</taxon>
        <taxon>Clupeiformes</taxon>
        <taxon>Clupeoidei</taxon>
        <taxon>Clupeidae</taxon>
        <taxon>Clupea</taxon>
    </lineage>
</organism>
<dbReference type="Proteomes" id="UP000515152">
    <property type="component" value="Chromosome 12"/>
</dbReference>
<name>A0A8M1KUP7_CLUHA</name>
<dbReference type="KEGG" id="char:122133350"/>
<evidence type="ECO:0000313" key="2">
    <source>
        <dbReference type="RefSeq" id="XP_042565329.1"/>
    </source>
</evidence>
<dbReference type="RefSeq" id="XP_042565329.1">
    <property type="nucleotide sequence ID" value="XM_042709395.1"/>
</dbReference>
<sequence length="44" mass="5273">MSKKEETAVLECARQLRKMGDLLDWKYKLLDILLRNYNQAAKFK</sequence>